<evidence type="ECO:0000313" key="3">
    <source>
        <dbReference type="Proteomes" id="UP000026961"/>
    </source>
</evidence>
<dbReference type="Proteomes" id="UP000026961">
    <property type="component" value="Chromosome 8"/>
</dbReference>
<protein>
    <recommendedName>
        <fullName evidence="4">Secreted protein</fullName>
    </recommendedName>
</protein>
<evidence type="ECO:0000313" key="2">
    <source>
        <dbReference type="EnsemblPlants" id="OGLUM08G07590.1"/>
    </source>
</evidence>
<evidence type="ECO:0000256" key="1">
    <source>
        <dbReference type="SAM" id="SignalP"/>
    </source>
</evidence>
<dbReference type="HOGENOM" id="CLU_2516338_0_0_1"/>
<reference evidence="2" key="2">
    <citation type="submission" date="2018-05" db="EMBL/GenBank/DDBJ databases">
        <title>OgluRS3 (Oryza glumaepatula Reference Sequence Version 3).</title>
        <authorList>
            <person name="Zhang J."/>
            <person name="Kudrna D."/>
            <person name="Lee S."/>
            <person name="Talag J."/>
            <person name="Welchert J."/>
            <person name="Wing R.A."/>
        </authorList>
    </citation>
    <scope>NUCLEOTIDE SEQUENCE [LARGE SCALE GENOMIC DNA]</scope>
</reference>
<name>A0A0E0ASK5_9ORYZ</name>
<organism evidence="2">
    <name type="scientific">Oryza glumipatula</name>
    <dbReference type="NCBI Taxonomy" id="40148"/>
    <lineage>
        <taxon>Eukaryota</taxon>
        <taxon>Viridiplantae</taxon>
        <taxon>Streptophyta</taxon>
        <taxon>Embryophyta</taxon>
        <taxon>Tracheophyta</taxon>
        <taxon>Spermatophyta</taxon>
        <taxon>Magnoliopsida</taxon>
        <taxon>Liliopsida</taxon>
        <taxon>Poales</taxon>
        <taxon>Poaceae</taxon>
        <taxon>BOP clade</taxon>
        <taxon>Oryzoideae</taxon>
        <taxon>Oryzeae</taxon>
        <taxon>Oryzinae</taxon>
        <taxon>Oryza</taxon>
    </lineage>
</organism>
<sequence>MAYFGHTRFLPMGLLWHVALAFSMSLRVSSRPNARSSHSEGVRQTVATVGICPLYLVSVGVSGEATQQTPPEFIKRSLCRKMSES</sequence>
<evidence type="ECO:0008006" key="4">
    <source>
        <dbReference type="Google" id="ProtNLM"/>
    </source>
</evidence>
<reference evidence="2" key="1">
    <citation type="submission" date="2015-04" db="UniProtKB">
        <authorList>
            <consortium name="EnsemblPlants"/>
        </authorList>
    </citation>
    <scope>IDENTIFICATION</scope>
</reference>
<feature type="signal peptide" evidence="1">
    <location>
        <begin position="1"/>
        <end position="21"/>
    </location>
</feature>
<keyword evidence="1" id="KW-0732">Signal</keyword>
<proteinExistence type="predicted"/>
<dbReference type="AlphaFoldDB" id="A0A0E0ASK5"/>
<dbReference type="EnsemblPlants" id="OGLUM08G07590.1">
    <property type="protein sequence ID" value="OGLUM08G07590.1"/>
    <property type="gene ID" value="OGLUM08G07590"/>
</dbReference>
<dbReference type="Gramene" id="OGLUM08G07590.1">
    <property type="protein sequence ID" value="OGLUM08G07590.1"/>
    <property type="gene ID" value="OGLUM08G07590"/>
</dbReference>
<keyword evidence="3" id="KW-1185">Reference proteome</keyword>
<feature type="chain" id="PRO_5002354078" description="Secreted protein" evidence="1">
    <location>
        <begin position="22"/>
        <end position="85"/>
    </location>
</feature>
<accession>A0A0E0ASK5</accession>